<dbReference type="OrthoDB" id="9793723at2"/>
<dbReference type="PANTHER" id="PTHR13090">
    <property type="entry name" value="ARGININE-HYDROXYLASE NDUFAF5, MITOCHONDRIAL"/>
    <property type="match status" value="1"/>
</dbReference>
<accession>A0A6L7GDB6</accession>
<gene>
    <name evidence="3" type="ORF">GRI44_04735</name>
</gene>
<evidence type="ECO:0000256" key="2">
    <source>
        <dbReference type="ARBA" id="ARBA00022679"/>
    </source>
</evidence>
<dbReference type="GO" id="GO:0032259">
    <property type="term" value="P:methylation"/>
    <property type="evidence" value="ECO:0007669"/>
    <property type="project" value="UniProtKB-KW"/>
</dbReference>
<protein>
    <submittedName>
        <fullName evidence="3">Methyltransferase domain-containing protein</fullName>
    </submittedName>
</protein>
<dbReference type="AlphaFoldDB" id="A0A6L7GDB6"/>
<dbReference type="Gene3D" id="3.40.50.150">
    <property type="entry name" value="Vaccinia Virus protein VP39"/>
    <property type="match status" value="1"/>
</dbReference>
<dbReference type="InterPro" id="IPR029063">
    <property type="entry name" value="SAM-dependent_MTases_sf"/>
</dbReference>
<dbReference type="Proteomes" id="UP000473531">
    <property type="component" value="Unassembled WGS sequence"/>
</dbReference>
<dbReference type="PANTHER" id="PTHR13090:SF1">
    <property type="entry name" value="ARGININE-HYDROXYLASE NDUFAF5, MITOCHONDRIAL"/>
    <property type="match status" value="1"/>
</dbReference>
<dbReference type="SUPFAM" id="SSF53335">
    <property type="entry name" value="S-adenosyl-L-methionine-dependent methyltransferases"/>
    <property type="match status" value="1"/>
</dbReference>
<evidence type="ECO:0000313" key="4">
    <source>
        <dbReference type="Proteomes" id="UP000473531"/>
    </source>
</evidence>
<keyword evidence="1 3" id="KW-0489">Methyltransferase</keyword>
<dbReference type="GO" id="GO:0008168">
    <property type="term" value="F:methyltransferase activity"/>
    <property type="evidence" value="ECO:0007669"/>
    <property type="project" value="UniProtKB-KW"/>
</dbReference>
<dbReference type="Pfam" id="PF13489">
    <property type="entry name" value="Methyltransf_23"/>
    <property type="match status" value="1"/>
</dbReference>
<name>A0A6L7GDB6_9SPHN</name>
<evidence type="ECO:0000256" key="1">
    <source>
        <dbReference type="ARBA" id="ARBA00022603"/>
    </source>
</evidence>
<dbReference type="RefSeq" id="WP_160600262.1">
    <property type="nucleotide sequence ID" value="NZ_WTYU01000001.1"/>
</dbReference>
<dbReference type="InterPro" id="IPR050602">
    <property type="entry name" value="Malonyl-ACP_OMT"/>
</dbReference>
<evidence type="ECO:0000313" key="3">
    <source>
        <dbReference type="EMBL" id="MXP14052.1"/>
    </source>
</evidence>
<sequence length="252" mass="27035">MANQRVPRIFNPARRRAIRQRAARLSAADPAASYILADMVEDTQERLAFMRLAPTRSLVIGDRHGEMAAHLSAEGSEVVSVDPADFDEEAPLPWGAFDFIASLATLDTVNDLPGALIHLRNGLAPGGVLIASLLGAGSAPALRSAMLAADADRPAARMHPMVDRRGGADLLQRSGFARQVVDSRSLDVRYGSMDALVNDMRAQGMTNALVSSPPPLGRAARETARQHFISQADDAGRVTETFEILTLTGWKS</sequence>
<organism evidence="3 4">
    <name type="scientific">Allopontixanthobacter confluentis</name>
    <dbReference type="NCBI Taxonomy" id="1849021"/>
    <lineage>
        <taxon>Bacteria</taxon>
        <taxon>Pseudomonadati</taxon>
        <taxon>Pseudomonadota</taxon>
        <taxon>Alphaproteobacteria</taxon>
        <taxon>Sphingomonadales</taxon>
        <taxon>Erythrobacteraceae</taxon>
        <taxon>Allopontixanthobacter</taxon>
    </lineage>
</organism>
<proteinExistence type="predicted"/>
<keyword evidence="2 3" id="KW-0808">Transferase</keyword>
<reference evidence="3 4" key="1">
    <citation type="submission" date="2019-12" db="EMBL/GenBank/DDBJ databases">
        <title>Genomic-based taxomic classification of the family Erythrobacteraceae.</title>
        <authorList>
            <person name="Xu L."/>
        </authorList>
    </citation>
    <scope>NUCLEOTIDE SEQUENCE [LARGE SCALE GENOMIC DNA]</scope>
    <source>
        <strain evidence="3 4">KCTC 52259</strain>
    </source>
</reference>
<dbReference type="EMBL" id="WTYU01000001">
    <property type="protein sequence ID" value="MXP14052.1"/>
    <property type="molecule type" value="Genomic_DNA"/>
</dbReference>
<comment type="caution">
    <text evidence="3">The sequence shown here is derived from an EMBL/GenBank/DDBJ whole genome shotgun (WGS) entry which is preliminary data.</text>
</comment>
<keyword evidence="4" id="KW-1185">Reference proteome</keyword>